<protein>
    <submittedName>
        <fullName evidence="2">Uncharacterized protein</fullName>
    </submittedName>
</protein>
<dbReference type="Proteomes" id="UP001642540">
    <property type="component" value="Unassembled WGS sequence"/>
</dbReference>
<keyword evidence="1" id="KW-0472">Membrane</keyword>
<gene>
    <name evidence="2" type="ORF">ODALV1_LOCUS14437</name>
</gene>
<evidence type="ECO:0000256" key="1">
    <source>
        <dbReference type="SAM" id="Phobius"/>
    </source>
</evidence>
<feature type="transmembrane region" description="Helical" evidence="1">
    <location>
        <begin position="164"/>
        <end position="187"/>
    </location>
</feature>
<reference evidence="2 3" key="1">
    <citation type="submission" date="2024-08" db="EMBL/GenBank/DDBJ databases">
        <authorList>
            <person name="Cucini C."/>
            <person name="Frati F."/>
        </authorList>
    </citation>
    <scope>NUCLEOTIDE SEQUENCE [LARGE SCALE GENOMIC DNA]</scope>
</reference>
<sequence>MESIHSRKYVRIVGLFNLSLNIVGLVIALVFLFLAIMFTSAAYVSNHSKYTNISNQENGIALLERQEIILDAFRSIFPFSEDKFSIGIGTGLAIVWSFSTILMLSLVIAVYADINLIKSASKESNLEKSLRTANFWKIYNLCLLLLSLFHSILQFTSFTQPTSLYTVILVANPLIKFLFISVVWHYITEIRNRSQLYNNLVLNANSNCEKKYPLRV</sequence>
<organism evidence="2 3">
    <name type="scientific">Orchesella dallaii</name>
    <dbReference type="NCBI Taxonomy" id="48710"/>
    <lineage>
        <taxon>Eukaryota</taxon>
        <taxon>Metazoa</taxon>
        <taxon>Ecdysozoa</taxon>
        <taxon>Arthropoda</taxon>
        <taxon>Hexapoda</taxon>
        <taxon>Collembola</taxon>
        <taxon>Entomobryomorpha</taxon>
        <taxon>Entomobryoidea</taxon>
        <taxon>Orchesellidae</taxon>
        <taxon>Orchesellinae</taxon>
        <taxon>Orchesella</taxon>
    </lineage>
</organism>
<evidence type="ECO:0000313" key="3">
    <source>
        <dbReference type="Proteomes" id="UP001642540"/>
    </source>
</evidence>
<name>A0ABP1QRX1_9HEXA</name>
<accession>A0ABP1QRX1</accession>
<evidence type="ECO:0000313" key="2">
    <source>
        <dbReference type="EMBL" id="CAL8110772.1"/>
    </source>
</evidence>
<keyword evidence="3" id="KW-1185">Reference proteome</keyword>
<feature type="transmembrane region" description="Helical" evidence="1">
    <location>
        <begin position="138"/>
        <end position="158"/>
    </location>
</feature>
<dbReference type="EMBL" id="CAXLJM020000046">
    <property type="protein sequence ID" value="CAL8110772.1"/>
    <property type="molecule type" value="Genomic_DNA"/>
</dbReference>
<feature type="transmembrane region" description="Helical" evidence="1">
    <location>
        <begin position="93"/>
        <end position="117"/>
    </location>
</feature>
<proteinExistence type="predicted"/>
<keyword evidence="1" id="KW-1133">Transmembrane helix</keyword>
<feature type="transmembrane region" description="Helical" evidence="1">
    <location>
        <begin position="12"/>
        <end position="38"/>
    </location>
</feature>
<keyword evidence="1" id="KW-0812">Transmembrane</keyword>
<comment type="caution">
    <text evidence="2">The sequence shown here is derived from an EMBL/GenBank/DDBJ whole genome shotgun (WGS) entry which is preliminary data.</text>
</comment>